<reference evidence="2" key="1">
    <citation type="journal article" date="2019" name="Int. J. Syst. Evol. Microbiol.">
        <title>The Global Catalogue of Microorganisms (GCM) 10K type strain sequencing project: providing services to taxonomists for standard genome sequencing and annotation.</title>
        <authorList>
            <consortium name="The Broad Institute Genomics Platform"/>
            <consortium name="The Broad Institute Genome Sequencing Center for Infectious Disease"/>
            <person name="Wu L."/>
            <person name="Ma J."/>
        </authorList>
    </citation>
    <scope>NUCLEOTIDE SEQUENCE [LARGE SCALE GENOMIC DNA]</scope>
    <source>
        <strain evidence="2">JCM 16902</strain>
    </source>
</reference>
<dbReference type="RefSeq" id="WP_231485237.1">
    <property type="nucleotide sequence ID" value="NZ_BAAAZO010000002.1"/>
</dbReference>
<keyword evidence="2" id="KW-1185">Reference proteome</keyword>
<protein>
    <recommendedName>
        <fullName evidence="3">Pentapeptide repeat protein</fullName>
    </recommendedName>
</protein>
<dbReference type="SUPFAM" id="SSF141571">
    <property type="entry name" value="Pentapeptide repeat-like"/>
    <property type="match status" value="1"/>
</dbReference>
<dbReference type="InterPro" id="IPR001646">
    <property type="entry name" value="5peptide_repeat"/>
</dbReference>
<dbReference type="Pfam" id="PF13599">
    <property type="entry name" value="Pentapeptide_4"/>
    <property type="match status" value="1"/>
</dbReference>
<dbReference type="Proteomes" id="UP001501074">
    <property type="component" value="Unassembled WGS sequence"/>
</dbReference>
<dbReference type="EMBL" id="BAAAZO010000002">
    <property type="protein sequence ID" value="GAA3601614.1"/>
    <property type="molecule type" value="Genomic_DNA"/>
</dbReference>
<evidence type="ECO:0000313" key="2">
    <source>
        <dbReference type="Proteomes" id="UP001501074"/>
    </source>
</evidence>
<organism evidence="1 2">
    <name type="scientific">Kineosporia mesophila</name>
    <dbReference type="NCBI Taxonomy" id="566012"/>
    <lineage>
        <taxon>Bacteria</taxon>
        <taxon>Bacillati</taxon>
        <taxon>Actinomycetota</taxon>
        <taxon>Actinomycetes</taxon>
        <taxon>Kineosporiales</taxon>
        <taxon>Kineosporiaceae</taxon>
        <taxon>Kineosporia</taxon>
    </lineage>
</organism>
<sequence length="219" mass="23696">MNSRHRIAVPNLDAGDLTALASLDADDGSIAEFTFAGQVRDLDLTGLLLRAGILDGVEAQRVLLAAGTHLQSVLLTDCTFTALRSENSRLTRVAFRGCRLMGATFEDCTLDHVLFDSCRLDYATFTRVRAAGPVIFTNCRLTEARFDACTLEKAAIENCELPEAEFGPGRYRHLDLRGSDLSRVIGASRLSGAIISPDQEHQLAQALITALDLTVADDA</sequence>
<comment type="caution">
    <text evidence="1">The sequence shown here is derived from an EMBL/GenBank/DDBJ whole genome shotgun (WGS) entry which is preliminary data.</text>
</comment>
<evidence type="ECO:0000313" key="1">
    <source>
        <dbReference type="EMBL" id="GAA3601614.1"/>
    </source>
</evidence>
<evidence type="ECO:0008006" key="3">
    <source>
        <dbReference type="Google" id="ProtNLM"/>
    </source>
</evidence>
<name>A0ABP6Z929_9ACTN</name>
<dbReference type="Gene3D" id="2.160.20.80">
    <property type="entry name" value="E3 ubiquitin-protein ligase SopA"/>
    <property type="match status" value="1"/>
</dbReference>
<gene>
    <name evidence="1" type="ORF">GCM10022223_16670</name>
</gene>
<proteinExistence type="predicted"/>
<accession>A0ABP6Z929</accession>